<evidence type="ECO:0000256" key="1">
    <source>
        <dbReference type="ARBA" id="ARBA00022614"/>
    </source>
</evidence>
<evidence type="ECO:0000313" key="6">
    <source>
        <dbReference type="RefSeq" id="XP_011505939.1"/>
    </source>
</evidence>
<dbReference type="InterPro" id="IPR001611">
    <property type="entry name" value="Leu-rich_rpt"/>
</dbReference>
<proteinExistence type="predicted"/>
<keyword evidence="3" id="KW-1133">Transmembrane helix</keyword>
<feature type="transmembrane region" description="Helical" evidence="3">
    <location>
        <begin position="423"/>
        <end position="443"/>
    </location>
</feature>
<accession>A0AAJ6YX18</accession>
<protein>
    <submittedName>
        <fullName evidence="6">Uncharacterized protein LOC105368595</fullName>
    </submittedName>
</protein>
<keyword evidence="3" id="KW-0472">Membrane</keyword>
<gene>
    <name evidence="6" type="primary">LOC105368595</name>
</gene>
<dbReference type="SMART" id="SM00369">
    <property type="entry name" value="LRR_TYP"/>
    <property type="match status" value="4"/>
</dbReference>
<feature type="chain" id="PRO_5042557323" evidence="4">
    <location>
        <begin position="24"/>
        <end position="479"/>
    </location>
</feature>
<dbReference type="PANTHER" id="PTHR24366">
    <property type="entry name" value="IG(IMMUNOGLOBULIN) AND LRR(LEUCINE RICH REPEAT) DOMAINS"/>
    <property type="match status" value="1"/>
</dbReference>
<name>A0AAJ6YX18_9HYME</name>
<reference evidence="6" key="1">
    <citation type="submission" date="2025-08" db="UniProtKB">
        <authorList>
            <consortium name="RefSeq"/>
        </authorList>
    </citation>
    <scope>IDENTIFICATION</scope>
</reference>
<dbReference type="Proteomes" id="UP000695007">
    <property type="component" value="Unplaced"/>
</dbReference>
<dbReference type="SUPFAM" id="SSF52058">
    <property type="entry name" value="L domain-like"/>
    <property type="match status" value="1"/>
</dbReference>
<dbReference type="PANTHER" id="PTHR24366:SF96">
    <property type="entry name" value="LEUCINE RICH REPEAT CONTAINING 53"/>
    <property type="match status" value="1"/>
</dbReference>
<keyword evidence="5" id="KW-1185">Reference proteome</keyword>
<feature type="signal peptide" evidence="4">
    <location>
        <begin position="1"/>
        <end position="23"/>
    </location>
</feature>
<organism evidence="5 6">
    <name type="scientific">Ceratosolen solmsi marchali</name>
    <dbReference type="NCBI Taxonomy" id="326594"/>
    <lineage>
        <taxon>Eukaryota</taxon>
        <taxon>Metazoa</taxon>
        <taxon>Ecdysozoa</taxon>
        <taxon>Arthropoda</taxon>
        <taxon>Hexapoda</taxon>
        <taxon>Insecta</taxon>
        <taxon>Pterygota</taxon>
        <taxon>Neoptera</taxon>
        <taxon>Endopterygota</taxon>
        <taxon>Hymenoptera</taxon>
        <taxon>Apocrita</taxon>
        <taxon>Proctotrupomorpha</taxon>
        <taxon>Chalcidoidea</taxon>
        <taxon>Agaonidae</taxon>
        <taxon>Agaoninae</taxon>
        <taxon>Ceratosolen</taxon>
    </lineage>
</organism>
<dbReference type="KEGG" id="csol:105368595"/>
<sequence>MVAPGTALLVLLLAALLALSARAQTQTQLQRWLAGCPSLCACDTQLRASCTGRRLYSIHAGVSSAAQALDLSNNSVASLEDRQLSRAGLTRLKYLNLSMNAISEIGLNAFDDLRNLTVLDLSMNRIDYIAPDTFYYNQKLQILHLAGNKFNLHVPSLHSVSLVTLDLSGCRINHLPKHTFQGLKQLRKLDLSSNAMTGLDKDVLRQMPFLQKLSLGRNNWICDESMYSLKLYTRSRNIETHPICNKSALTIKFEKISIGQEAGKGESRPSKKSSDSWDVDPWRKLEEAVQDQEQECEPTVPDPTSIFAFSNGVSPFWFLLIGFLLGSGATMVVTYLWLSTTISCLIPRIRRAGVTDSPDTSSQRVSLLRHLWQQENASGAGGSPSITTMTTTTTTTTTTTNILPICPGTPPPPYREVMLHRNLYPRAAIAAIAAAAAAVAAAATTTTTTTTTQPQRANTRILGIRTAGINGSSTATYNV</sequence>
<dbReference type="AlphaFoldDB" id="A0AAJ6YX18"/>
<dbReference type="InterPro" id="IPR003591">
    <property type="entry name" value="Leu-rich_rpt_typical-subtyp"/>
</dbReference>
<feature type="transmembrane region" description="Helical" evidence="3">
    <location>
        <begin position="316"/>
        <end position="338"/>
    </location>
</feature>
<dbReference type="InterPro" id="IPR032675">
    <property type="entry name" value="LRR_dom_sf"/>
</dbReference>
<keyword evidence="1" id="KW-0433">Leucine-rich repeat</keyword>
<evidence type="ECO:0000256" key="3">
    <source>
        <dbReference type="SAM" id="Phobius"/>
    </source>
</evidence>
<keyword evidence="2" id="KW-0677">Repeat</keyword>
<keyword evidence="3" id="KW-0812">Transmembrane</keyword>
<dbReference type="Gene3D" id="3.80.10.10">
    <property type="entry name" value="Ribonuclease Inhibitor"/>
    <property type="match status" value="2"/>
</dbReference>
<keyword evidence="4" id="KW-0732">Signal</keyword>
<evidence type="ECO:0000313" key="5">
    <source>
        <dbReference type="Proteomes" id="UP000695007"/>
    </source>
</evidence>
<dbReference type="FunFam" id="3.80.10.10:FF:000082">
    <property type="entry name" value="Leucine-rich repeat-containing 24"/>
    <property type="match status" value="1"/>
</dbReference>
<evidence type="ECO:0000256" key="2">
    <source>
        <dbReference type="ARBA" id="ARBA00022737"/>
    </source>
</evidence>
<dbReference type="Pfam" id="PF13855">
    <property type="entry name" value="LRR_8"/>
    <property type="match status" value="2"/>
</dbReference>
<dbReference type="PROSITE" id="PS51450">
    <property type="entry name" value="LRR"/>
    <property type="match status" value="1"/>
</dbReference>
<dbReference type="RefSeq" id="XP_011505939.1">
    <property type="nucleotide sequence ID" value="XM_011507637.1"/>
</dbReference>
<dbReference type="GeneID" id="105368595"/>
<evidence type="ECO:0000256" key="4">
    <source>
        <dbReference type="SAM" id="SignalP"/>
    </source>
</evidence>